<evidence type="ECO:0000256" key="4">
    <source>
        <dbReference type="ARBA" id="ARBA00022842"/>
    </source>
</evidence>
<dbReference type="GO" id="GO:0046872">
    <property type="term" value="F:metal ion binding"/>
    <property type="evidence" value="ECO:0007669"/>
    <property type="project" value="UniProtKB-KW"/>
</dbReference>
<keyword evidence="3" id="KW-0378">Hydrolase</keyword>
<dbReference type="InterPro" id="IPR036412">
    <property type="entry name" value="HAD-like_sf"/>
</dbReference>
<dbReference type="GO" id="GO:0044281">
    <property type="term" value="P:small molecule metabolic process"/>
    <property type="evidence" value="ECO:0007669"/>
    <property type="project" value="UniProtKB-ARBA"/>
</dbReference>
<keyword evidence="4" id="KW-0460">Magnesium</keyword>
<proteinExistence type="predicted"/>
<comment type="caution">
    <text evidence="5">The sequence shown here is derived from an EMBL/GenBank/DDBJ whole genome shotgun (WGS) entry which is preliminary data.</text>
</comment>
<dbReference type="GO" id="GO:0016791">
    <property type="term" value="F:phosphatase activity"/>
    <property type="evidence" value="ECO:0007669"/>
    <property type="project" value="TreeGrafter"/>
</dbReference>
<dbReference type="NCBIfam" id="TIGR01509">
    <property type="entry name" value="HAD-SF-IA-v3"/>
    <property type="match status" value="1"/>
</dbReference>
<name>X1USG5_9ZZZZ</name>
<dbReference type="InterPro" id="IPR023214">
    <property type="entry name" value="HAD_sf"/>
</dbReference>
<feature type="non-terminal residue" evidence="5">
    <location>
        <position position="1"/>
    </location>
</feature>
<keyword evidence="2" id="KW-0479">Metal-binding</keyword>
<comment type="cofactor">
    <cofactor evidence="1">
        <name>Mg(2+)</name>
        <dbReference type="ChEBI" id="CHEBI:18420"/>
    </cofactor>
</comment>
<accession>X1USG5</accession>
<dbReference type="PANTHER" id="PTHR46470:SF2">
    <property type="entry name" value="GLYCERALDEHYDE 3-PHOSPHATE PHOSPHATASE"/>
    <property type="match status" value="1"/>
</dbReference>
<organism evidence="5">
    <name type="scientific">marine sediment metagenome</name>
    <dbReference type="NCBI Taxonomy" id="412755"/>
    <lineage>
        <taxon>unclassified sequences</taxon>
        <taxon>metagenomes</taxon>
        <taxon>ecological metagenomes</taxon>
    </lineage>
</organism>
<dbReference type="Gene3D" id="3.40.50.1000">
    <property type="entry name" value="HAD superfamily/HAD-like"/>
    <property type="match status" value="1"/>
</dbReference>
<dbReference type="SUPFAM" id="SSF56784">
    <property type="entry name" value="HAD-like"/>
    <property type="match status" value="1"/>
</dbReference>
<evidence type="ECO:0000256" key="1">
    <source>
        <dbReference type="ARBA" id="ARBA00001946"/>
    </source>
</evidence>
<dbReference type="InterPro" id="IPR006439">
    <property type="entry name" value="HAD-SF_hydro_IA"/>
</dbReference>
<protein>
    <recommendedName>
        <fullName evidence="6">HAD family hydrolase</fullName>
    </recommendedName>
</protein>
<dbReference type="AlphaFoldDB" id="X1USG5"/>
<sequence>KGFQITQYFDTLTFSNELLIRKPAREIFLHTLTGLGVKPSESMHVGDNPIADITGAKKIGMRAVWLKRQDLREAEIKPDFVISNLKELIGIVSA</sequence>
<dbReference type="PANTHER" id="PTHR46470">
    <property type="entry name" value="N-ACYLNEURAMINATE-9-PHOSPHATASE"/>
    <property type="match status" value="1"/>
</dbReference>
<evidence type="ECO:0000256" key="3">
    <source>
        <dbReference type="ARBA" id="ARBA00022801"/>
    </source>
</evidence>
<evidence type="ECO:0000256" key="2">
    <source>
        <dbReference type="ARBA" id="ARBA00022723"/>
    </source>
</evidence>
<reference evidence="5" key="1">
    <citation type="journal article" date="2014" name="Front. Microbiol.">
        <title>High frequency of phylogenetically diverse reductive dehalogenase-homologous genes in deep subseafloor sedimentary metagenomes.</title>
        <authorList>
            <person name="Kawai M."/>
            <person name="Futagami T."/>
            <person name="Toyoda A."/>
            <person name="Takaki Y."/>
            <person name="Nishi S."/>
            <person name="Hori S."/>
            <person name="Arai W."/>
            <person name="Tsubouchi T."/>
            <person name="Morono Y."/>
            <person name="Uchiyama I."/>
            <person name="Ito T."/>
            <person name="Fujiyama A."/>
            <person name="Inagaki F."/>
            <person name="Takami H."/>
        </authorList>
    </citation>
    <scope>NUCLEOTIDE SEQUENCE</scope>
    <source>
        <strain evidence="5">Expedition CK06-06</strain>
    </source>
</reference>
<dbReference type="InterPro" id="IPR051400">
    <property type="entry name" value="HAD-like_hydrolase"/>
</dbReference>
<evidence type="ECO:0000313" key="5">
    <source>
        <dbReference type="EMBL" id="GAI95289.1"/>
    </source>
</evidence>
<evidence type="ECO:0008006" key="6">
    <source>
        <dbReference type="Google" id="ProtNLM"/>
    </source>
</evidence>
<dbReference type="Pfam" id="PF13242">
    <property type="entry name" value="Hydrolase_like"/>
    <property type="match status" value="1"/>
</dbReference>
<dbReference type="EMBL" id="BARW01015482">
    <property type="protein sequence ID" value="GAI95289.1"/>
    <property type="molecule type" value="Genomic_DNA"/>
</dbReference>
<gene>
    <name evidence="5" type="ORF">S12H4_27162</name>
</gene>
<dbReference type="NCBIfam" id="TIGR01549">
    <property type="entry name" value="HAD-SF-IA-v1"/>
    <property type="match status" value="1"/>
</dbReference>